<organism evidence="1">
    <name type="scientific">bioreactor metagenome</name>
    <dbReference type="NCBI Taxonomy" id="1076179"/>
    <lineage>
        <taxon>unclassified sequences</taxon>
        <taxon>metagenomes</taxon>
        <taxon>ecological metagenomes</taxon>
    </lineage>
</organism>
<evidence type="ECO:0000313" key="1">
    <source>
        <dbReference type="EMBL" id="MPM59779.1"/>
    </source>
</evidence>
<evidence type="ECO:0008006" key="2">
    <source>
        <dbReference type="Google" id="ProtNLM"/>
    </source>
</evidence>
<dbReference type="InterPro" id="IPR011047">
    <property type="entry name" value="Quinoprotein_ADH-like_sf"/>
</dbReference>
<gene>
    <name evidence="1" type="ORF">SDC9_106625</name>
</gene>
<dbReference type="AlphaFoldDB" id="A0A645B2X9"/>
<dbReference type="PROSITE" id="PS50294">
    <property type="entry name" value="WD_REPEATS_REGION"/>
    <property type="match status" value="1"/>
</dbReference>
<proteinExistence type="predicted"/>
<dbReference type="PROSITE" id="PS50082">
    <property type="entry name" value="WD_REPEATS_2"/>
    <property type="match status" value="1"/>
</dbReference>
<reference evidence="1" key="1">
    <citation type="submission" date="2019-08" db="EMBL/GenBank/DDBJ databases">
        <authorList>
            <person name="Kucharzyk K."/>
            <person name="Murdoch R.W."/>
            <person name="Higgins S."/>
            <person name="Loffler F."/>
        </authorList>
    </citation>
    <scope>NUCLEOTIDE SEQUENCE</scope>
</reference>
<dbReference type="InterPro" id="IPR001680">
    <property type="entry name" value="WD40_rpt"/>
</dbReference>
<dbReference type="PANTHER" id="PTHR19879">
    <property type="entry name" value="TRANSCRIPTION INITIATION FACTOR TFIID"/>
    <property type="match status" value="1"/>
</dbReference>
<dbReference type="Pfam" id="PF00400">
    <property type="entry name" value="WD40"/>
    <property type="match status" value="2"/>
</dbReference>
<name>A0A645B2X9_9ZZZZ</name>
<dbReference type="EMBL" id="VSSQ01017453">
    <property type="protein sequence ID" value="MPM59779.1"/>
    <property type="molecule type" value="Genomic_DNA"/>
</dbReference>
<dbReference type="SMART" id="SM00320">
    <property type="entry name" value="WD40"/>
    <property type="match status" value="2"/>
</dbReference>
<protein>
    <recommendedName>
        <fullName evidence="2">Anaphase-promoting complex subunit 4 WD40 domain-containing protein</fullName>
    </recommendedName>
</protein>
<comment type="caution">
    <text evidence="1">The sequence shown here is derived from an EMBL/GenBank/DDBJ whole genome shotgun (WGS) entry which is preliminary data.</text>
</comment>
<dbReference type="InterPro" id="IPR015943">
    <property type="entry name" value="WD40/YVTN_repeat-like_dom_sf"/>
</dbReference>
<accession>A0A645B2X9</accession>
<dbReference type="Gene3D" id="2.130.10.10">
    <property type="entry name" value="YVTN repeat-like/Quinoprotein amine dehydrogenase"/>
    <property type="match status" value="1"/>
</dbReference>
<dbReference type="PANTHER" id="PTHR19879:SF9">
    <property type="entry name" value="TRANSCRIPTION INITIATION FACTOR TFIID SUBUNIT 5"/>
    <property type="match status" value="1"/>
</dbReference>
<dbReference type="SUPFAM" id="SSF50998">
    <property type="entry name" value="Quinoprotein alcohol dehydrogenase-like"/>
    <property type="match status" value="1"/>
</dbReference>
<sequence>MDNPDWKFSLDGTQIILVHSDLYGAQQAYVNILSLVEGKEMFTIYAPIIRNAWLSQDGTLLAAANDQAVDIYEVKSKKILSTFPLVSGKEIDGVDNSGNLIYLQQKPNVEPIEVSSGPGFENIRDLKFAKDSNSFLNFKSSDKYCTLNNNASYACAQIQGFLASDGNYYSAEANSQEITLYRILNGQKQKLRSMNWQYVSFKNITATNLIGYSVGNDYLVLMLTIDDEYNQVITVNMKTEQIQNRWDWYSSYVSYAKMSPDGKYQALKISGNNEKRTQYYWLEGIFDLESGWFVWSGGNSDTYLMELSPDSTKLVEVQKRNNVSLLYYYDYISKQLLDYHEMTKCNVNSVVLNQDNSILLVGCDGVIQAWDMNKGRMITSWTAFNSPITSLAFSEDGTRIAAGSSSGFIRIWDLGE</sequence>